<comment type="caution">
    <text evidence="2">The sequence shown here is derived from an EMBL/GenBank/DDBJ whole genome shotgun (WGS) entry which is preliminary data.</text>
</comment>
<dbReference type="Pfam" id="PF07238">
    <property type="entry name" value="PilZ"/>
    <property type="match status" value="1"/>
</dbReference>
<dbReference type="SUPFAM" id="SSF141371">
    <property type="entry name" value="PilZ domain-like"/>
    <property type="match status" value="1"/>
</dbReference>
<dbReference type="EMBL" id="BSDD01000002">
    <property type="protein sequence ID" value="GLH69494.1"/>
    <property type="molecule type" value="Genomic_DNA"/>
</dbReference>
<feature type="domain" description="PilZ" evidence="1">
    <location>
        <begin position="23"/>
        <end position="118"/>
    </location>
</feature>
<dbReference type="InterPro" id="IPR009875">
    <property type="entry name" value="PilZ_domain"/>
</dbReference>
<dbReference type="Proteomes" id="UP001165089">
    <property type="component" value="Unassembled WGS sequence"/>
</dbReference>
<name>A0ABQ5Q573_9BACT</name>
<protein>
    <recommendedName>
        <fullName evidence="1">PilZ domain-containing protein</fullName>
    </recommendedName>
</protein>
<sequence>MQSPADRRDLRRVIVGQDHGISFTLRGHPYREVRISNLSSGGCFALVAHRDARLFERGAILERLVLLHPELPKEPMIATVAYVLGTRPGAPVMEFVGVGIQFLNIEPGPRAALEAWIDAAIASEQA</sequence>
<dbReference type="Gene3D" id="2.40.10.220">
    <property type="entry name" value="predicted glycosyltransferase like domains"/>
    <property type="match status" value="1"/>
</dbReference>
<organism evidence="2 3">
    <name type="scientific">Geothrix rubra</name>
    <dbReference type="NCBI Taxonomy" id="2927977"/>
    <lineage>
        <taxon>Bacteria</taxon>
        <taxon>Pseudomonadati</taxon>
        <taxon>Acidobacteriota</taxon>
        <taxon>Holophagae</taxon>
        <taxon>Holophagales</taxon>
        <taxon>Holophagaceae</taxon>
        <taxon>Geothrix</taxon>
    </lineage>
</organism>
<keyword evidence="3" id="KW-1185">Reference proteome</keyword>
<dbReference type="RefSeq" id="WP_285723514.1">
    <property type="nucleotide sequence ID" value="NZ_BSDD01000002.1"/>
</dbReference>
<proteinExistence type="predicted"/>
<evidence type="ECO:0000313" key="3">
    <source>
        <dbReference type="Proteomes" id="UP001165089"/>
    </source>
</evidence>
<evidence type="ECO:0000313" key="2">
    <source>
        <dbReference type="EMBL" id="GLH69494.1"/>
    </source>
</evidence>
<evidence type="ECO:0000259" key="1">
    <source>
        <dbReference type="Pfam" id="PF07238"/>
    </source>
</evidence>
<gene>
    <name evidence="2" type="ORF">GETHPA_10270</name>
</gene>
<reference evidence="2 3" key="1">
    <citation type="journal article" date="2023" name="Antonie Van Leeuwenhoek">
        <title>Mesoterricola silvestris gen. nov., sp. nov., Mesoterricola sediminis sp. nov., Geothrix oryzae sp. nov., Geothrix edaphica sp. nov., Geothrix rubra sp. nov., and Geothrix limicola sp. nov., six novel members of Acidobacteriota isolated from soils.</title>
        <authorList>
            <person name="Itoh H."/>
            <person name="Sugisawa Y."/>
            <person name="Mise K."/>
            <person name="Xu Z."/>
            <person name="Kuniyasu M."/>
            <person name="Ushijima N."/>
            <person name="Kawano K."/>
            <person name="Kobayashi E."/>
            <person name="Shiratori Y."/>
            <person name="Masuda Y."/>
            <person name="Senoo K."/>
        </authorList>
    </citation>
    <scope>NUCLEOTIDE SEQUENCE [LARGE SCALE GENOMIC DNA]</scope>
    <source>
        <strain evidence="2 3">Red803</strain>
    </source>
</reference>
<accession>A0ABQ5Q573</accession>